<evidence type="ECO:0000256" key="1">
    <source>
        <dbReference type="ARBA" id="ARBA00004141"/>
    </source>
</evidence>
<proteinExistence type="inferred from homology"/>
<evidence type="ECO:0000259" key="8">
    <source>
        <dbReference type="Pfam" id="PF20684"/>
    </source>
</evidence>
<dbReference type="AlphaFoldDB" id="A0A177BVE9"/>
<comment type="similarity">
    <text evidence="5">Belongs to the SAT4 family.</text>
</comment>
<evidence type="ECO:0000313" key="10">
    <source>
        <dbReference type="Proteomes" id="UP000077069"/>
    </source>
</evidence>
<dbReference type="PANTHER" id="PTHR33048:SF96">
    <property type="entry name" value="INTEGRAL MEMBRANE PROTEIN"/>
    <property type="match status" value="1"/>
</dbReference>
<feature type="domain" description="Rhodopsin" evidence="8">
    <location>
        <begin position="49"/>
        <end position="230"/>
    </location>
</feature>
<feature type="transmembrane region" description="Helical" evidence="7">
    <location>
        <begin position="87"/>
        <end position="111"/>
    </location>
</feature>
<keyword evidence="10" id="KW-1185">Reference proteome</keyword>
<feature type="transmembrane region" description="Helical" evidence="7">
    <location>
        <begin position="7"/>
        <end position="29"/>
    </location>
</feature>
<keyword evidence="3 7" id="KW-1133">Transmembrane helix</keyword>
<evidence type="ECO:0000256" key="7">
    <source>
        <dbReference type="SAM" id="Phobius"/>
    </source>
</evidence>
<gene>
    <name evidence="9" type="ORF">CC84DRAFT_1158537</name>
</gene>
<reference evidence="9 10" key="1">
    <citation type="submission" date="2016-05" db="EMBL/GenBank/DDBJ databases">
        <title>Comparative analysis of secretome profiles of manganese(II)-oxidizing ascomycete fungi.</title>
        <authorList>
            <consortium name="DOE Joint Genome Institute"/>
            <person name="Zeiner C.A."/>
            <person name="Purvine S.O."/>
            <person name="Zink E.M."/>
            <person name="Wu S."/>
            <person name="Pasa-Tolic L."/>
            <person name="Chaput D.L."/>
            <person name="Haridas S."/>
            <person name="Grigoriev I.V."/>
            <person name="Santelli C.M."/>
            <person name="Hansel C.M."/>
        </authorList>
    </citation>
    <scope>NUCLEOTIDE SEQUENCE [LARGE SCALE GENOMIC DNA]</scope>
    <source>
        <strain evidence="9 10">AP3s5-JAC2a</strain>
    </source>
</reference>
<feature type="transmembrane region" description="Helical" evidence="7">
    <location>
        <begin position="49"/>
        <end position="75"/>
    </location>
</feature>
<dbReference type="PANTHER" id="PTHR33048">
    <property type="entry name" value="PTH11-LIKE INTEGRAL MEMBRANE PROTEIN (AFU_ORTHOLOGUE AFUA_5G11245)"/>
    <property type="match status" value="1"/>
</dbReference>
<dbReference type="OrthoDB" id="3923077at2759"/>
<dbReference type="GeneID" id="28760539"/>
<feature type="compositionally biased region" description="Polar residues" evidence="6">
    <location>
        <begin position="282"/>
        <end position="291"/>
    </location>
</feature>
<dbReference type="Proteomes" id="UP000077069">
    <property type="component" value="Unassembled WGS sequence"/>
</dbReference>
<accession>A0A177BVE9</accession>
<dbReference type="GO" id="GO:0016020">
    <property type="term" value="C:membrane"/>
    <property type="evidence" value="ECO:0007669"/>
    <property type="project" value="UniProtKB-SubCell"/>
</dbReference>
<keyword evidence="4 7" id="KW-0472">Membrane</keyword>
<evidence type="ECO:0000256" key="3">
    <source>
        <dbReference type="ARBA" id="ARBA00022989"/>
    </source>
</evidence>
<dbReference type="RefSeq" id="XP_018028994.1">
    <property type="nucleotide sequence ID" value="XM_018177053.1"/>
</dbReference>
<organism evidence="9 10">
    <name type="scientific">Paraphaeosphaeria sporulosa</name>
    <dbReference type="NCBI Taxonomy" id="1460663"/>
    <lineage>
        <taxon>Eukaryota</taxon>
        <taxon>Fungi</taxon>
        <taxon>Dikarya</taxon>
        <taxon>Ascomycota</taxon>
        <taxon>Pezizomycotina</taxon>
        <taxon>Dothideomycetes</taxon>
        <taxon>Pleosporomycetidae</taxon>
        <taxon>Pleosporales</taxon>
        <taxon>Massarineae</taxon>
        <taxon>Didymosphaeriaceae</taxon>
        <taxon>Paraphaeosphaeria</taxon>
    </lineage>
</organism>
<evidence type="ECO:0000256" key="6">
    <source>
        <dbReference type="SAM" id="MobiDB-lite"/>
    </source>
</evidence>
<feature type="transmembrane region" description="Helical" evidence="7">
    <location>
        <begin position="131"/>
        <end position="154"/>
    </location>
</feature>
<evidence type="ECO:0000313" key="9">
    <source>
        <dbReference type="EMBL" id="OAF98628.1"/>
    </source>
</evidence>
<feature type="region of interest" description="Disordered" evidence="6">
    <location>
        <begin position="259"/>
        <end position="304"/>
    </location>
</feature>
<comment type="subcellular location">
    <subcellularLocation>
        <location evidence="1">Membrane</location>
        <topology evidence="1">Multi-pass membrane protein</topology>
    </subcellularLocation>
</comment>
<keyword evidence="2 7" id="KW-0812">Transmembrane</keyword>
<evidence type="ECO:0000256" key="4">
    <source>
        <dbReference type="ARBA" id="ARBA00023136"/>
    </source>
</evidence>
<dbReference type="InterPro" id="IPR052337">
    <property type="entry name" value="SAT4-like"/>
</dbReference>
<evidence type="ECO:0000256" key="2">
    <source>
        <dbReference type="ARBA" id="ARBA00022692"/>
    </source>
</evidence>
<dbReference type="EMBL" id="KV441565">
    <property type="protein sequence ID" value="OAF98628.1"/>
    <property type="molecule type" value="Genomic_DNA"/>
</dbReference>
<feature type="region of interest" description="Disordered" evidence="6">
    <location>
        <begin position="350"/>
        <end position="381"/>
    </location>
</feature>
<protein>
    <recommendedName>
        <fullName evidence="8">Rhodopsin domain-containing protein</fullName>
    </recommendedName>
</protein>
<evidence type="ECO:0000256" key="5">
    <source>
        <dbReference type="ARBA" id="ARBA00038359"/>
    </source>
</evidence>
<dbReference type="STRING" id="1460663.A0A177BVE9"/>
<name>A0A177BVE9_9PLEO</name>
<dbReference type="Pfam" id="PF20684">
    <property type="entry name" value="Fung_rhodopsin"/>
    <property type="match status" value="1"/>
</dbReference>
<feature type="transmembrane region" description="Helical" evidence="7">
    <location>
        <begin position="166"/>
        <end position="184"/>
    </location>
</feature>
<dbReference type="InParanoid" id="A0A177BVE9"/>
<sequence length="381" mass="42643">MEGRGNEVLAVAILFLVLTWLTMSLRIYVRGFMLRTWGNDDWVMLATVFWYLCELLYVISSCTLKIALGIFYLRVALQRWHVFCIKLLMAGTVLFGFVYFFLVMFQCIPVSEFWNVHPATKRCIDTGPTLGITYALGAANAAADWAFGTLPIFIVWSLQMNLKMKALTAGILAFAAIGSIATMVRMRYIHTLTHGADFLYATVDVAIWSTVEPGIGMTAGNMATLRPLLQNFLWRLGLASAPNSTKERVVRRSGLISGKSEHNRNRRGFRRSLEASDLTPDEGSTFTTITGPKQHPRKMSWPQLSRPLSVPTMELEKMVGGIQHSTVVEQEIEGPPRLHLRDSLRNSFTHGTILSKKPPVDESSNALCPKTREPARSQATQ</sequence>
<dbReference type="InterPro" id="IPR049326">
    <property type="entry name" value="Rhodopsin_dom_fungi"/>
</dbReference>